<keyword evidence="13" id="KW-1185">Reference proteome</keyword>
<dbReference type="Proteomes" id="UP000663828">
    <property type="component" value="Unassembled WGS sequence"/>
</dbReference>
<comment type="caution">
    <text evidence="11">The sequence shown here is derived from an EMBL/GenBank/DDBJ whole genome shotgun (WGS) entry which is preliminary data.</text>
</comment>
<reference evidence="11" key="1">
    <citation type="submission" date="2021-02" db="EMBL/GenBank/DDBJ databases">
        <authorList>
            <person name="Nowell W R."/>
        </authorList>
    </citation>
    <scope>NUCLEOTIDE SEQUENCE</scope>
</reference>
<feature type="transmembrane region" description="Helical" evidence="9">
    <location>
        <begin position="81"/>
        <end position="99"/>
    </location>
</feature>
<gene>
    <name evidence="12" type="ORF">EDS130_LOCUS37097</name>
    <name evidence="11" type="ORF">XAT740_LOCUS12221</name>
</gene>
<keyword evidence="7" id="KW-0675">Receptor</keyword>
<keyword evidence="4 9" id="KW-1133">Transmembrane helix</keyword>
<evidence type="ECO:0000313" key="12">
    <source>
        <dbReference type="EMBL" id="CAF1416007.1"/>
    </source>
</evidence>
<proteinExistence type="predicted"/>
<feature type="transmembrane region" description="Helical" evidence="9">
    <location>
        <begin position="209"/>
        <end position="231"/>
    </location>
</feature>
<feature type="transmembrane region" description="Helical" evidence="9">
    <location>
        <begin position="42"/>
        <end position="61"/>
    </location>
</feature>
<dbReference type="AlphaFoldDB" id="A0A814FDH1"/>
<evidence type="ECO:0000259" key="10">
    <source>
        <dbReference type="PROSITE" id="PS50262"/>
    </source>
</evidence>
<dbReference type="GO" id="GO:0005886">
    <property type="term" value="C:plasma membrane"/>
    <property type="evidence" value="ECO:0007669"/>
    <property type="project" value="UniProtKB-SubCell"/>
</dbReference>
<dbReference type="GO" id="GO:0043005">
    <property type="term" value="C:neuron projection"/>
    <property type="evidence" value="ECO:0007669"/>
    <property type="project" value="TreeGrafter"/>
</dbReference>
<feature type="transmembrane region" description="Helical" evidence="9">
    <location>
        <begin position="12"/>
        <end position="33"/>
    </location>
</feature>
<evidence type="ECO:0000256" key="2">
    <source>
        <dbReference type="ARBA" id="ARBA00022475"/>
    </source>
</evidence>
<evidence type="ECO:0000256" key="4">
    <source>
        <dbReference type="ARBA" id="ARBA00022989"/>
    </source>
</evidence>
<dbReference type="Pfam" id="PF00001">
    <property type="entry name" value="7tm_1"/>
    <property type="match status" value="1"/>
</dbReference>
<evidence type="ECO:0000256" key="8">
    <source>
        <dbReference type="ARBA" id="ARBA00023224"/>
    </source>
</evidence>
<sequence length="278" mass="32348">MSVESYVKASLIIGLFGLIAILSLVYLLTILLIPRFHNSNNFFIVNICFSTLVTSVYFMIFYTSYYITSRDIFTLNGCVRLYYIFNIASVAIPFAFVAFSVHRYCSIKYLNESLFQTKKWTATCIITQWVAVLMISLPSVFQKTDVCVNVLWLRIYTLITAVVLPSIVNITLNVLIFHHVRLSTRRVQPHTNQKMNFSRRDISLLRQMISMFIAFIGGWSGIYISIIITQFLKINEWIRPALVIFSDLSILAILINLFIHNHEVKSYLFDKIRRNFHH</sequence>
<keyword evidence="5" id="KW-0297">G-protein coupled receptor</keyword>
<dbReference type="Proteomes" id="UP000663852">
    <property type="component" value="Unassembled WGS sequence"/>
</dbReference>
<organism evidence="11 13">
    <name type="scientific">Adineta ricciae</name>
    <name type="common">Rotifer</name>
    <dbReference type="NCBI Taxonomy" id="249248"/>
    <lineage>
        <taxon>Eukaryota</taxon>
        <taxon>Metazoa</taxon>
        <taxon>Spiralia</taxon>
        <taxon>Gnathifera</taxon>
        <taxon>Rotifera</taxon>
        <taxon>Eurotatoria</taxon>
        <taxon>Bdelloidea</taxon>
        <taxon>Adinetida</taxon>
        <taxon>Adinetidae</taxon>
        <taxon>Adineta</taxon>
    </lineage>
</organism>
<dbReference type="InterPro" id="IPR000276">
    <property type="entry name" value="GPCR_Rhodpsn"/>
</dbReference>
<dbReference type="GO" id="GO:0004930">
    <property type="term" value="F:G protein-coupled receptor activity"/>
    <property type="evidence" value="ECO:0007669"/>
    <property type="project" value="UniProtKB-KW"/>
</dbReference>
<dbReference type="Gene3D" id="1.20.1070.10">
    <property type="entry name" value="Rhodopsin 7-helix transmembrane proteins"/>
    <property type="match status" value="1"/>
</dbReference>
<evidence type="ECO:0000256" key="3">
    <source>
        <dbReference type="ARBA" id="ARBA00022692"/>
    </source>
</evidence>
<dbReference type="PRINTS" id="PR00237">
    <property type="entry name" value="GPCRRHODOPSN"/>
</dbReference>
<protein>
    <recommendedName>
        <fullName evidence="10">G-protein coupled receptors family 1 profile domain-containing protein</fullName>
    </recommendedName>
</protein>
<dbReference type="PANTHER" id="PTHR24229:SF40">
    <property type="entry name" value="ALLATOSTATIN C RECEPTOR 1-RELATED"/>
    <property type="match status" value="1"/>
</dbReference>
<evidence type="ECO:0000256" key="6">
    <source>
        <dbReference type="ARBA" id="ARBA00023136"/>
    </source>
</evidence>
<name>A0A814FDH1_ADIRI</name>
<dbReference type="PANTHER" id="PTHR24229">
    <property type="entry name" value="NEUROPEPTIDES RECEPTOR"/>
    <property type="match status" value="1"/>
</dbReference>
<evidence type="ECO:0000313" key="11">
    <source>
        <dbReference type="EMBL" id="CAF0981780.1"/>
    </source>
</evidence>
<keyword evidence="2" id="KW-1003">Cell membrane</keyword>
<dbReference type="GO" id="GO:0042923">
    <property type="term" value="F:neuropeptide binding"/>
    <property type="evidence" value="ECO:0007669"/>
    <property type="project" value="TreeGrafter"/>
</dbReference>
<evidence type="ECO:0000313" key="13">
    <source>
        <dbReference type="Proteomes" id="UP000663828"/>
    </source>
</evidence>
<dbReference type="GO" id="GO:0007218">
    <property type="term" value="P:neuropeptide signaling pathway"/>
    <property type="evidence" value="ECO:0007669"/>
    <property type="project" value="TreeGrafter"/>
</dbReference>
<dbReference type="InterPro" id="IPR017452">
    <property type="entry name" value="GPCR_Rhodpsn_7TM"/>
</dbReference>
<feature type="transmembrane region" description="Helical" evidence="9">
    <location>
        <begin position="153"/>
        <end position="176"/>
    </location>
</feature>
<keyword evidence="3 9" id="KW-0812">Transmembrane</keyword>
<feature type="transmembrane region" description="Helical" evidence="9">
    <location>
        <begin position="237"/>
        <end position="259"/>
    </location>
</feature>
<dbReference type="EMBL" id="CAJNOR010000686">
    <property type="protein sequence ID" value="CAF0981780.1"/>
    <property type="molecule type" value="Genomic_DNA"/>
</dbReference>
<dbReference type="SUPFAM" id="SSF81321">
    <property type="entry name" value="Family A G protein-coupled receptor-like"/>
    <property type="match status" value="1"/>
</dbReference>
<evidence type="ECO:0000256" key="9">
    <source>
        <dbReference type="SAM" id="Phobius"/>
    </source>
</evidence>
<dbReference type="EMBL" id="CAJNOJ010000358">
    <property type="protein sequence ID" value="CAF1416007.1"/>
    <property type="molecule type" value="Genomic_DNA"/>
</dbReference>
<accession>A0A814FDH1</accession>
<dbReference type="PROSITE" id="PS50262">
    <property type="entry name" value="G_PROTEIN_RECEP_F1_2"/>
    <property type="match status" value="1"/>
</dbReference>
<feature type="transmembrane region" description="Helical" evidence="9">
    <location>
        <begin position="120"/>
        <end position="141"/>
    </location>
</feature>
<evidence type="ECO:0000256" key="7">
    <source>
        <dbReference type="ARBA" id="ARBA00023170"/>
    </source>
</evidence>
<feature type="domain" description="G-protein coupled receptors family 1 profile" evidence="10">
    <location>
        <begin position="22"/>
        <end position="260"/>
    </location>
</feature>
<evidence type="ECO:0000256" key="5">
    <source>
        <dbReference type="ARBA" id="ARBA00023040"/>
    </source>
</evidence>
<keyword evidence="8" id="KW-0807">Transducer</keyword>
<comment type="subcellular location">
    <subcellularLocation>
        <location evidence="1">Cell membrane</location>
        <topology evidence="1">Multi-pass membrane protein</topology>
    </subcellularLocation>
</comment>
<dbReference type="CDD" id="cd00637">
    <property type="entry name" value="7tm_classA_rhodopsin-like"/>
    <property type="match status" value="1"/>
</dbReference>
<evidence type="ECO:0000256" key="1">
    <source>
        <dbReference type="ARBA" id="ARBA00004651"/>
    </source>
</evidence>
<keyword evidence="6 9" id="KW-0472">Membrane</keyword>